<gene>
    <name evidence="13" type="ORF">WICANDRAFT_49607</name>
</gene>
<protein>
    <recommendedName>
        <fullName evidence="4 11">Condensin complex subunit 2</fullName>
    </recommendedName>
</protein>
<feature type="compositionally biased region" description="Acidic residues" evidence="12">
    <location>
        <begin position="145"/>
        <end position="164"/>
    </location>
</feature>
<evidence type="ECO:0000256" key="9">
    <source>
        <dbReference type="ARBA" id="ARBA00023067"/>
    </source>
</evidence>
<comment type="function">
    <text evidence="11">Regulatory subunit of the condensin complex, a complex required for conversion of interphase chromatin into mitotic-like condense chromosomes.</text>
</comment>
<keyword evidence="6" id="KW-0963">Cytoplasm</keyword>
<dbReference type="GO" id="GO:0070058">
    <property type="term" value="P:tRNA gene clustering"/>
    <property type="evidence" value="ECO:0007669"/>
    <property type="project" value="EnsemblFungi"/>
</dbReference>
<keyword evidence="8 11" id="KW-0498">Mitosis</keyword>
<feature type="region of interest" description="Disordered" evidence="12">
    <location>
        <begin position="321"/>
        <end position="342"/>
    </location>
</feature>
<proteinExistence type="inferred from homology"/>
<dbReference type="GO" id="GO:0003682">
    <property type="term" value="F:chromatin binding"/>
    <property type="evidence" value="ECO:0007669"/>
    <property type="project" value="EnsemblFungi"/>
</dbReference>
<dbReference type="GO" id="GO:0007076">
    <property type="term" value="P:mitotic chromosome condensation"/>
    <property type="evidence" value="ECO:0007669"/>
    <property type="project" value="EnsemblFungi"/>
</dbReference>
<dbReference type="PANTHER" id="PTHR13108:SF9">
    <property type="entry name" value="CONDENSIN COMPLEX SUBUNIT 2"/>
    <property type="match status" value="1"/>
</dbReference>
<keyword evidence="14" id="KW-1185">Reference proteome</keyword>
<dbReference type="PIRSF" id="PIRSF017126">
    <property type="entry name" value="Condensin_H"/>
    <property type="match status" value="1"/>
</dbReference>
<name>A0A1E3P9Z5_WICAA</name>
<evidence type="ECO:0000256" key="1">
    <source>
        <dbReference type="ARBA" id="ARBA00004286"/>
    </source>
</evidence>
<evidence type="ECO:0000256" key="12">
    <source>
        <dbReference type="SAM" id="MobiDB-lite"/>
    </source>
</evidence>
<evidence type="ECO:0000256" key="3">
    <source>
        <dbReference type="ARBA" id="ARBA00009471"/>
    </source>
</evidence>
<dbReference type="EMBL" id="KV454208">
    <property type="protein sequence ID" value="ODQ62233.1"/>
    <property type="molecule type" value="Genomic_DNA"/>
</dbReference>
<evidence type="ECO:0000313" key="14">
    <source>
        <dbReference type="Proteomes" id="UP000094112"/>
    </source>
</evidence>
<organism evidence="13 14">
    <name type="scientific">Wickerhamomyces anomalus (strain ATCC 58044 / CBS 1984 / NCYC 433 / NRRL Y-366-8)</name>
    <name type="common">Yeast</name>
    <name type="synonym">Hansenula anomala</name>
    <dbReference type="NCBI Taxonomy" id="683960"/>
    <lineage>
        <taxon>Eukaryota</taxon>
        <taxon>Fungi</taxon>
        <taxon>Dikarya</taxon>
        <taxon>Ascomycota</taxon>
        <taxon>Saccharomycotina</taxon>
        <taxon>Saccharomycetes</taxon>
        <taxon>Phaffomycetales</taxon>
        <taxon>Wickerhamomycetaceae</taxon>
        <taxon>Wickerhamomyces</taxon>
    </lineage>
</organism>
<feature type="region of interest" description="Disordered" evidence="12">
    <location>
        <begin position="241"/>
        <end position="260"/>
    </location>
</feature>
<evidence type="ECO:0000256" key="8">
    <source>
        <dbReference type="ARBA" id="ARBA00022776"/>
    </source>
</evidence>
<keyword evidence="9 11" id="KW-0226">DNA condensation</keyword>
<evidence type="ECO:0000256" key="2">
    <source>
        <dbReference type="ARBA" id="ARBA00004496"/>
    </source>
</evidence>
<dbReference type="GO" id="GO:0000796">
    <property type="term" value="C:condensin complex"/>
    <property type="evidence" value="ECO:0007669"/>
    <property type="project" value="EnsemblFungi"/>
</dbReference>
<dbReference type="InterPro" id="IPR022816">
    <property type="entry name" value="Condensin_barren_su2"/>
</dbReference>
<evidence type="ECO:0000256" key="11">
    <source>
        <dbReference type="PIRNR" id="PIRNR017126"/>
    </source>
</evidence>
<evidence type="ECO:0000313" key="13">
    <source>
        <dbReference type="EMBL" id="ODQ62233.1"/>
    </source>
</evidence>
<evidence type="ECO:0000256" key="4">
    <source>
        <dbReference type="ARBA" id="ARBA00016065"/>
    </source>
</evidence>
<evidence type="ECO:0000256" key="10">
    <source>
        <dbReference type="ARBA" id="ARBA00023306"/>
    </source>
</evidence>
<dbReference type="AlphaFoldDB" id="A0A1E3P9Z5"/>
<dbReference type="GO" id="GO:0005737">
    <property type="term" value="C:cytoplasm"/>
    <property type="evidence" value="ECO:0007669"/>
    <property type="project" value="UniProtKB-SubCell"/>
</dbReference>
<dbReference type="RefSeq" id="XP_019041440.1">
    <property type="nucleotide sequence ID" value="XM_019182634.1"/>
</dbReference>
<dbReference type="STRING" id="683960.A0A1E3P9Z5"/>
<keyword evidence="7 11" id="KW-0132">Cell division</keyword>
<evidence type="ECO:0000256" key="6">
    <source>
        <dbReference type="ARBA" id="ARBA00022490"/>
    </source>
</evidence>
<dbReference type="GO" id="GO:0051301">
    <property type="term" value="P:cell division"/>
    <property type="evidence" value="ECO:0007669"/>
    <property type="project" value="UniProtKB-KW"/>
</dbReference>
<evidence type="ECO:0000256" key="5">
    <source>
        <dbReference type="ARBA" id="ARBA00022454"/>
    </source>
</evidence>
<dbReference type="GeneID" id="30199880"/>
<dbReference type="GO" id="GO:0005634">
    <property type="term" value="C:nucleus"/>
    <property type="evidence" value="ECO:0007669"/>
    <property type="project" value="EnsemblFungi"/>
</dbReference>
<dbReference type="Pfam" id="PF05786">
    <property type="entry name" value="Cnd2"/>
    <property type="match status" value="2"/>
</dbReference>
<feature type="region of interest" description="Disordered" evidence="12">
    <location>
        <begin position="138"/>
        <end position="176"/>
    </location>
</feature>
<dbReference type="OrthoDB" id="362021at2759"/>
<comment type="subcellular location">
    <subcellularLocation>
        <location evidence="1">Chromosome</location>
    </subcellularLocation>
    <subcellularLocation>
        <location evidence="2">Cytoplasm</location>
    </subcellularLocation>
</comment>
<dbReference type="Proteomes" id="UP000094112">
    <property type="component" value="Unassembled WGS sequence"/>
</dbReference>
<keyword evidence="10 11" id="KW-0131">Cell cycle</keyword>
<comment type="similarity">
    <text evidence="3 11">Belongs to the CND2 (condensin subunit 2) family.</text>
</comment>
<keyword evidence="5" id="KW-0158">Chromosome</keyword>
<reference evidence="13 14" key="1">
    <citation type="journal article" date="2016" name="Proc. Natl. Acad. Sci. U.S.A.">
        <title>Comparative genomics of biotechnologically important yeasts.</title>
        <authorList>
            <person name="Riley R."/>
            <person name="Haridas S."/>
            <person name="Wolfe K.H."/>
            <person name="Lopes M.R."/>
            <person name="Hittinger C.T."/>
            <person name="Goeker M."/>
            <person name="Salamov A.A."/>
            <person name="Wisecaver J.H."/>
            <person name="Long T.M."/>
            <person name="Calvey C.H."/>
            <person name="Aerts A.L."/>
            <person name="Barry K.W."/>
            <person name="Choi C."/>
            <person name="Clum A."/>
            <person name="Coughlan A.Y."/>
            <person name="Deshpande S."/>
            <person name="Douglass A.P."/>
            <person name="Hanson S.J."/>
            <person name="Klenk H.-P."/>
            <person name="LaButti K.M."/>
            <person name="Lapidus A."/>
            <person name="Lindquist E.A."/>
            <person name="Lipzen A.M."/>
            <person name="Meier-Kolthoff J.P."/>
            <person name="Ohm R.A."/>
            <person name="Otillar R.P."/>
            <person name="Pangilinan J.L."/>
            <person name="Peng Y."/>
            <person name="Rokas A."/>
            <person name="Rosa C.A."/>
            <person name="Scheuner C."/>
            <person name="Sibirny A.A."/>
            <person name="Slot J.C."/>
            <person name="Stielow J.B."/>
            <person name="Sun H."/>
            <person name="Kurtzman C.P."/>
            <person name="Blackwell M."/>
            <person name="Grigoriev I.V."/>
            <person name="Jeffries T.W."/>
        </authorList>
    </citation>
    <scope>NUCLEOTIDE SEQUENCE [LARGE SCALE GENOMIC DNA]</scope>
    <source>
        <strain evidence="14">ATCC 58044 / CBS 1984 / NCYC 433 / NRRL Y-366-8</strain>
    </source>
</reference>
<sequence length="690" mass="78467">MAYVQSKVVKKRLQEKRRVSGASLLRDELNNDSGNDSLLDGLPAFQQNKGVMMANFEEWIKMATDNKINTTNSWNFALIDYFHDLNVLREKDNNINFQKASATLDGCVKIYSSRVDSVATETGRLLSGLAARKQMEAEKAKEAAIEEGDEEDGDDTNAEYEDGDQQQTKKKKSRASKTKELTDTLVSFDSIRVKKLSQELSIDPLFKKTLAEFDEGGAKSLLLNTLNMDNHTRVVFDATTGDQQQEDKIEEGERDEHEERDIEMSGMDEEDIDISVFKDFIFQDESDMDSLLLCPSFGHLESVLKDVKKAKSILNDVNQQNISIPGDDEHTNAGPGNNDMDFDFDFGGDYDDDGSFGNLDQEAAAVLFNDETHAENEDDTRVVANVVDHDLMAYFDHTLKRNWAGPEHWKVKQLKKDKAQQLQPLLNGTDKKRKPKEEFKIDFMEDMDEDEEEKLFAKSKVATTLSAEQQESTDSHLLPDDLYFSSEQLVRLFLKPDQKLKIFQKRVKSDDTINHQPQPKDEQEVADANFWADNYKEQETRVDDEPSFYGGNDDYDFGYDAGDFGDDDIGKGDSNETKLDFGTQLITGGNKVKPEYVNYSKTAKNVNVKYLKDNLWQSLEGKKLDTEQQDEKQFSDVIKDIGKLYPKEEKKDLSTSFCFICLLHLANEHSLTLESNDQLTDLQIKGLKAQ</sequence>
<dbReference type="PANTHER" id="PTHR13108">
    <property type="entry name" value="CONDENSIN COMPLEX SUBUNIT 2"/>
    <property type="match status" value="1"/>
</dbReference>
<evidence type="ECO:0000256" key="7">
    <source>
        <dbReference type="ARBA" id="ARBA00022618"/>
    </source>
</evidence>
<accession>A0A1E3P9Z5</accession>